<proteinExistence type="inferred from homology"/>
<gene>
    <name evidence="3" type="ORF">OSTQU699_LOCUS9919</name>
</gene>
<keyword evidence="4" id="KW-1185">Reference proteome</keyword>
<comment type="similarity">
    <text evidence="1">Belongs to the CCZ1 family.</text>
</comment>
<dbReference type="AlphaFoldDB" id="A0A8S1JF73"/>
<dbReference type="InterPro" id="IPR043987">
    <property type="entry name" value="CCZ1/INTU/HSP4_longin_1"/>
</dbReference>
<reference evidence="3" key="1">
    <citation type="submission" date="2020-12" db="EMBL/GenBank/DDBJ databases">
        <authorList>
            <person name="Iha C."/>
        </authorList>
    </citation>
    <scope>NUCLEOTIDE SEQUENCE</scope>
</reference>
<protein>
    <recommendedName>
        <fullName evidence="2">CCZ1/INTU/HSP4 first Longin domain-containing protein</fullName>
    </recommendedName>
</protein>
<evidence type="ECO:0000313" key="3">
    <source>
        <dbReference type="EMBL" id="CAD7704565.1"/>
    </source>
</evidence>
<accession>A0A8S1JF73</accession>
<evidence type="ECO:0000313" key="4">
    <source>
        <dbReference type="Proteomes" id="UP000708148"/>
    </source>
</evidence>
<dbReference type="PANTHER" id="PTHR13056:SF0">
    <property type="entry name" value="VACUOLAR FUSION PROTEIN CCZ1 HOMOLOG-RELATED"/>
    <property type="match status" value="1"/>
</dbReference>
<dbReference type="InterPro" id="IPR013176">
    <property type="entry name" value="Ccz1"/>
</dbReference>
<dbReference type="Proteomes" id="UP000708148">
    <property type="component" value="Unassembled WGS sequence"/>
</dbReference>
<comment type="caution">
    <text evidence="3">The sequence shown here is derived from an EMBL/GenBank/DDBJ whole genome shotgun (WGS) entry which is preliminary data.</text>
</comment>
<dbReference type="Pfam" id="PF19031">
    <property type="entry name" value="Intu_longin_1"/>
    <property type="match status" value="1"/>
</dbReference>
<evidence type="ECO:0000259" key="2">
    <source>
        <dbReference type="Pfam" id="PF19031"/>
    </source>
</evidence>
<dbReference type="GO" id="GO:0035658">
    <property type="term" value="C:Mon1-Ccz1 complex"/>
    <property type="evidence" value="ECO:0007669"/>
    <property type="project" value="InterPro"/>
</dbReference>
<name>A0A8S1JF73_9CHLO</name>
<dbReference type="GO" id="GO:0016192">
    <property type="term" value="P:vesicle-mediated transport"/>
    <property type="evidence" value="ECO:0007669"/>
    <property type="project" value="InterPro"/>
</dbReference>
<dbReference type="EMBL" id="CAJHUC010002927">
    <property type="protein sequence ID" value="CAD7704565.1"/>
    <property type="molecule type" value="Genomic_DNA"/>
</dbReference>
<organism evidence="3 4">
    <name type="scientific">Ostreobium quekettii</name>
    <dbReference type="NCBI Taxonomy" id="121088"/>
    <lineage>
        <taxon>Eukaryota</taxon>
        <taxon>Viridiplantae</taxon>
        <taxon>Chlorophyta</taxon>
        <taxon>core chlorophytes</taxon>
        <taxon>Ulvophyceae</taxon>
        <taxon>TCBD clade</taxon>
        <taxon>Bryopsidales</taxon>
        <taxon>Ostreobineae</taxon>
        <taxon>Ostreobiaceae</taxon>
        <taxon>Ostreobium</taxon>
    </lineage>
</organism>
<sequence>MPPWGARRTASSALSLNRAASLALGRAASAPLPVRVLPAHRTPLQLFVFDTRRGNREGCESDKALAFYPPEMPPDDQLGTIGLAQALVTFIGTFAPGEGRLHTLETERHWWGVKRFEEGIWFGVVVEKTWGPGRMGGGACGALLEEVYAWALMLHGSVNRLLERDPSGQGAAVSVQAVIEMWGDRLVGARGKGDKGDKGEYESPFGLARHRAVPAIPLGRAAALATQVMIRKA</sequence>
<evidence type="ECO:0000256" key="1">
    <source>
        <dbReference type="ARBA" id="ARBA00005352"/>
    </source>
</evidence>
<feature type="domain" description="CCZ1/INTU/HSP4 first Longin" evidence="2">
    <location>
        <begin position="46"/>
        <end position="135"/>
    </location>
</feature>
<dbReference type="PANTHER" id="PTHR13056">
    <property type="entry name" value="VACUOLAR FUSION PROTEIN CCZ1 HOMOLOG-RELATED"/>
    <property type="match status" value="1"/>
</dbReference>
<dbReference type="OrthoDB" id="515327at2759"/>